<dbReference type="GO" id="GO:0051603">
    <property type="term" value="P:proteolysis involved in protein catabolic process"/>
    <property type="evidence" value="ECO:0007669"/>
    <property type="project" value="TreeGrafter"/>
</dbReference>
<feature type="region of interest" description="Disordered" evidence="9">
    <location>
        <begin position="1"/>
        <end position="30"/>
    </location>
</feature>
<accession>A0A1V9X276</accession>
<evidence type="ECO:0000259" key="10">
    <source>
        <dbReference type="Pfam" id="PF00675"/>
    </source>
</evidence>
<dbReference type="GO" id="GO:0005739">
    <property type="term" value="C:mitochondrion"/>
    <property type="evidence" value="ECO:0007669"/>
    <property type="project" value="TreeGrafter"/>
</dbReference>
<keyword evidence="4" id="KW-0479">Metal-binding</keyword>
<reference evidence="14 15" key="1">
    <citation type="journal article" date="2017" name="Gigascience">
        <title>Draft genome of the honey bee ectoparasitic mite, Tropilaelaps mercedesae, is shaped by the parasitic life history.</title>
        <authorList>
            <person name="Dong X."/>
            <person name="Armstrong S.D."/>
            <person name="Xia D."/>
            <person name="Makepeace B.L."/>
            <person name="Darby A.C."/>
            <person name="Kadowaki T."/>
        </authorList>
    </citation>
    <scope>NUCLEOTIDE SEQUENCE [LARGE SCALE GENOMIC DNA]</scope>
    <source>
        <strain evidence="14">Wuxi-XJTLU</strain>
    </source>
</reference>
<dbReference type="SUPFAM" id="SSF63411">
    <property type="entry name" value="LuxS/MPP-like metallohydrolase"/>
    <property type="match status" value="4"/>
</dbReference>
<dbReference type="STRING" id="418985.A0A1V9X276"/>
<keyword evidence="5" id="KW-0378">Hydrolase</keyword>
<dbReference type="GO" id="GO:0004222">
    <property type="term" value="F:metalloendopeptidase activity"/>
    <property type="evidence" value="ECO:0007669"/>
    <property type="project" value="InterPro"/>
</dbReference>
<dbReference type="PANTHER" id="PTHR43690">
    <property type="entry name" value="NARDILYSIN"/>
    <property type="match status" value="1"/>
</dbReference>
<dbReference type="Proteomes" id="UP000192247">
    <property type="component" value="Unassembled WGS sequence"/>
</dbReference>
<keyword evidence="15" id="KW-1185">Reference proteome</keyword>
<comment type="caution">
    <text evidence="14">The sequence shown here is derived from an EMBL/GenBank/DDBJ whole genome shotgun (WGS) entry which is preliminary data.</text>
</comment>
<dbReference type="Pfam" id="PF16187">
    <property type="entry name" value="Peptidase_M16_M"/>
    <property type="match status" value="1"/>
</dbReference>
<dbReference type="InterPro" id="IPR011765">
    <property type="entry name" value="Pept_M16_N"/>
</dbReference>
<dbReference type="Gene3D" id="3.30.830.10">
    <property type="entry name" value="Metalloenzyme, LuxS/M16 peptidase-like"/>
    <property type="match status" value="4"/>
</dbReference>
<keyword evidence="6" id="KW-0862">Zinc</keyword>
<dbReference type="GO" id="GO:0046872">
    <property type="term" value="F:metal ion binding"/>
    <property type="evidence" value="ECO:0007669"/>
    <property type="project" value="UniProtKB-KW"/>
</dbReference>
<evidence type="ECO:0000256" key="2">
    <source>
        <dbReference type="ARBA" id="ARBA00007261"/>
    </source>
</evidence>
<evidence type="ECO:0000256" key="4">
    <source>
        <dbReference type="ARBA" id="ARBA00022723"/>
    </source>
</evidence>
<evidence type="ECO:0000313" key="14">
    <source>
        <dbReference type="EMBL" id="OQR67699.1"/>
    </source>
</evidence>
<dbReference type="PANTHER" id="PTHR43690:SF18">
    <property type="entry name" value="INSULIN-DEGRADING ENZYME-RELATED"/>
    <property type="match status" value="1"/>
</dbReference>
<comment type="cofactor">
    <cofactor evidence="1">
        <name>Zn(2+)</name>
        <dbReference type="ChEBI" id="CHEBI:29105"/>
    </cofactor>
</comment>
<dbReference type="FunFam" id="3.30.830.10:FF:000012">
    <property type="entry name" value="Protease 3"/>
    <property type="match status" value="1"/>
</dbReference>
<dbReference type="Pfam" id="PF22456">
    <property type="entry name" value="PqqF-like_C_4"/>
    <property type="match status" value="1"/>
</dbReference>
<dbReference type="Pfam" id="PF00675">
    <property type="entry name" value="Peptidase_M16"/>
    <property type="match status" value="1"/>
</dbReference>
<protein>
    <submittedName>
        <fullName evidence="14">Insulin-degrading enzyme-like</fullName>
    </submittedName>
</protein>
<dbReference type="OrthoDB" id="6474849at2759"/>
<dbReference type="FunFam" id="3.30.830.10:FF:000005">
    <property type="entry name" value="nardilysin isoform X1"/>
    <property type="match status" value="1"/>
</dbReference>
<evidence type="ECO:0000256" key="7">
    <source>
        <dbReference type="ARBA" id="ARBA00023049"/>
    </source>
</evidence>
<evidence type="ECO:0000256" key="3">
    <source>
        <dbReference type="ARBA" id="ARBA00022670"/>
    </source>
</evidence>
<evidence type="ECO:0000256" key="9">
    <source>
        <dbReference type="SAM" id="MobiDB-lite"/>
    </source>
</evidence>
<feature type="domain" description="Coenzyme PQQ synthesis protein F-like C-terminal lobe" evidence="13">
    <location>
        <begin position="794"/>
        <end position="893"/>
    </location>
</feature>
<dbReference type="InterPro" id="IPR007863">
    <property type="entry name" value="Peptidase_M16_C"/>
</dbReference>
<dbReference type="FunCoup" id="A0A1V9X276">
    <property type="interactions" value="1490"/>
</dbReference>
<sequence>MLMNNEVEHMAQLEPTAPPSLTSEGKPVSPKSGALLRIAEEPRKSYSDTCSYRALELRNGLKVLLVSNPETDKAAAALTVQVGYLNDPPEIPGIAHFCEHMLLLGTKKYPAENHYEEFICTHGGQRNAMTCTDETCYFFDIMPEYLYACLDIFSQFFTEPLFDQNCMLREKCAVDNENQKNIKRDARRLFRVNQVTSCAKHDYKKFGTGNMETLSARGSAELRRHLIAFHAKWYSPNIMSLVIYGKEPLDQLMTYAVDMFGPIRAKNVVAPTWTTHPFSGDALQIEIKVVPIDNVHKLSLTFPTPDIASQYKAKSDCYISHLLSHASDGGLIAYLRSLNWVISGESDLTEGARGMCSFKVSFNLSAEGVQHTDEIVTALFQYIKLLRDCKPRDFIFKELLNLAEMNFRFMPKPHPMRYVQRLSRILHKYSWRDVLSGPYLYEEFRPDLIEQLLSCIDPERMRKMVVSKLFQDQVNQVEYYYNVRYSVQRIPSERIEAWKAAQPIDVFRLPVPNNFIATKLALVEEEKEYTEHPRIIVNDAHNRIWFMQDKEYCLPRNVISCQIRTPVAFQDPLSDALTHLAVNCFRDHISGPLYPARVAGLNYSIINHQYGISIKVSGYNEKQQFLLENILTRLSQYKVDPGRFVILKDLFARRLSNFDTKPPHKQAIYYAEVLLCEKFFMHTDTIAILDKCTPEACDQHLAKILQYAYMECLIHGNISSVAAKQLGCTVRRILKCGPLTEDALPNLREYHLTEGHTIHLCHTNIVQPFGAVMTLYQIGAIDSADLKTSMLNELLCRLIDERVFNILRTKEQLGYIVSCETKLSYGTQGLLVLVQSDLPSAYIYERIETFMNQAMSRLLGELPSERFEDYKRALISLKLDKPKTIEEKTRLMWDEVCSRSFLFDRVKLEVEAIKDLQKSDIVGFYKRYIEHGAPERKQLVVCVKPNDVQGTKNDFGKIPQVEAMTLNDIHKFRKTHELFAREKRSPKQMSDVS</sequence>
<dbReference type="GO" id="GO:0005829">
    <property type="term" value="C:cytosol"/>
    <property type="evidence" value="ECO:0007669"/>
    <property type="project" value="TreeGrafter"/>
</dbReference>
<comment type="similarity">
    <text evidence="2 8">Belongs to the peptidase M16 family.</text>
</comment>
<keyword evidence="7" id="KW-0482">Metalloprotease</keyword>
<evidence type="ECO:0000256" key="1">
    <source>
        <dbReference type="ARBA" id="ARBA00001947"/>
    </source>
</evidence>
<evidence type="ECO:0000256" key="6">
    <source>
        <dbReference type="ARBA" id="ARBA00022833"/>
    </source>
</evidence>
<feature type="domain" description="Peptidase M16 middle/third" evidence="12">
    <location>
        <begin position="407"/>
        <end position="685"/>
    </location>
</feature>
<feature type="compositionally biased region" description="Basic and acidic residues" evidence="9">
    <location>
        <begin position="1"/>
        <end position="11"/>
    </location>
</feature>
<dbReference type="InterPro" id="IPR054734">
    <property type="entry name" value="PqqF-like_C_4"/>
</dbReference>
<dbReference type="InterPro" id="IPR001431">
    <property type="entry name" value="Pept_M16_Zn_BS"/>
</dbReference>
<evidence type="ECO:0000313" key="15">
    <source>
        <dbReference type="Proteomes" id="UP000192247"/>
    </source>
</evidence>
<evidence type="ECO:0000256" key="8">
    <source>
        <dbReference type="RuleBase" id="RU004447"/>
    </source>
</evidence>
<proteinExistence type="inferred from homology"/>
<dbReference type="PROSITE" id="PS00143">
    <property type="entry name" value="INSULINASE"/>
    <property type="match status" value="1"/>
</dbReference>
<evidence type="ECO:0000256" key="5">
    <source>
        <dbReference type="ARBA" id="ARBA00022801"/>
    </source>
</evidence>
<dbReference type="InterPro" id="IPR011249">
    <property type="entry name" value="Metalloenz_LuxS/M16"/>
</dbReference>
<dbReference type="AlphaFoldDB" id="A0A1V9X276"/>
<dbReference type="GO" id="GO:0043171">
    <property type="term" value="P:peptide catabolic process"/>
    <property type="evidence" value="ECO:0007669"/>
    <property type="project" value="TreeGrafter"/>
</dbReference>
<feature type="domain" description="Peptidase M16 C-terminal" evidence="11">
    <location>
        <begin position="225"/>
        <end position="399"/>
    </location>
</feature>
<dbReference type="InParanoid" id="A0A1V9X276"/>
<name>A0A1V9X276_9ACAR</name>
<evidence type="ECO:0000259" key="12">
    <source>
        <dbReference type="Pfam" id="PF16187"/>
    </source>
</evidence>
<organism evidence="14 15">
    <name type="scientific">Tropilaelaps mercedesae</name>
    <dbReference type="NCBI Taxonomy" id="418985"/>
    <lineage>
        <taxon>Eukaryota</taxon>
        <taxon>Metazoa</taxon>
        <taxon>Ecdysozoa</taxon>
        <taxon>Arthropoda</taxon>
        <taxon>Chelicerata</taxon>
        <taxon>Arachnida</taxon>
        <taxon>Acari</taxon>
        <taxon>Parasitiformes</taxon>
        <taxon>Mesostigmata</taxon>
        <taxon>Gamasina</taxon>
        <taxon>Dermanyssoidea</taxon>
        <taxon>Laelapidae</taxon>
        <taxon>Tropilaelaps</taxon>
    </lineage>
</organism>
<dbReference type="InterPro" id="IPR050626">
    <property type="entry name" value="Peptidase_M16"/>
</dbReference>
<keyword evidence="3" id="KW-0645">Protease</keyword>
<evidence type="ECO:0000259" key="11">
    <source>
        <dbReference type="Pfam" id="PF05193"/>
    </source>
</evidence>
<dbReference type="Pfam" id="PF05193">
    <property type="entry name" value="Peptidase_M16_C"/>
    <property type="match status" value="1"/>
</dbReference>
<dbReference type="InterPro" id="IPR032632">
    <property type="entry name" value="Peptidase_M16_M"/>
</dbReference>
<evidence type="ECO:0000259" key="13">
    <source>
        <dbReference type="Pfam" id="PF22456"/>
    </source>
</evidence>
<dbReference type="EMBL" id="MNPL01027778">
    <property type="protein sequence ID" value="OQR67699.1"/>
    <property type="molecule type" value="Genomic_DNA"/>
</dbReference>
<feature type="domain" description="Peptidase M16 N-terminal" evidence="10">
    <location>
        <begin position="62"/>
        <end position="195"/>
    </location>
</feature>
<gene>
    <name evidence="14" type="ORF">BIW11_13360</name>
</gene>